<dbReference type="SUPFAM" id="SSF103473">
    <property type="entry name" value="MFS general substrate transporter"/>
    <property type="match status" value="1"/>
</dbReference>
<dbReference type="GO" id="GO:0046677">
    <property type="term" value="P:response to antibiotic"/>
    <property type="evidence" value="ECO:0007669"/>
    <property type="project" value="UniProtKB-KW"/>
</dbReference>
<evidence type="ECO:0000256" key="3">
    <source>
        <dbReference type="ARBA" id="ARBA00022475"/>
    </source>
</evidence>
<evidence type="ECO:0000256" key="9">
    <source>
        <dbReference type="SAM" id="Phobius"/>
    </source>
</evidence>
<comment type="caution">
    <text evidence="11">The sequence shown here is derived from an EMBL/GenBank/DDBJ whole genome shotgun (WGS) entry which is preliminary data.</text>
</comment>
<feature type="transmembrane region" description="Helical" evidence="9">
    <location>
        <begin position="336"/>
        <end position="358"/>
    </location>
</feature>
<evidence type="ECO:0000313" key="11">
    <source>
        <dbReference type="EMBL" id="TJZ57314.1"/>
    </source>
</evidence>
<dbReference type="EMBL" id="SUMB01000002">
    <property type="protein sequence ID" value="TJZ57314.1"/>
    <property type="molecule type" value="Genomic_DNA"/>
</dbReference>
<keyword evidence="12" id="KW-1185">Reference proteome</keyword>
<evidence type="ECO:0000256" key="7">
    <source>
        <dbReference type="ARBA" id="ARBA00023251"/>
    </source>
</evidence>
<feature type="transmembrane region" description="Helical" evidence="9">
    <location>
        <begin position="175"/>
        <end position="195"/>
    </location>
</feature>
<keyword evidence="4 9" id="KW-0812">Transmembrane</keyword>
<dbReference type="PROSITE" id="PS00216">
    <property type="entry name" value="SUGAR_TRANSPORT_1"/>
    <property type="match status" value="1"/>
</dbReference>
<feature type="region of interest" description="Disordered" evidence="8">
    <location>
        <begin position="471"/>
        <end position="510"/>
    </location>
</feature>
<dbReference type="PANTHER" id="PTHR42718">
    <property type="entry name" value="MAJOR FACILITATOR SUPERFAMILY MULTIDRUG TRANSPORTER MFSC"/>
    <property type="match status" value="1"/>
</dbReference>
<dbReference type="GO" id="GO:0005886">
    <property type="term" value="C:plasma membrane"/>
    <property type="evidence" value="ECO:0007669"/>
    <property type="project" value="UniProtKB-SubCell"/>
</dbReference>
<feature type="transmembrane region" description="Helical" evidence="9">
    <location>
        <begin position="57"/>
        <end position="75"/>
    </location>
</feature>
<keyword evidence="3" id="KW-1003">Cell membrane</keyword>
<name>A0A4U0P3S4_9ACTN</name>
<keyword evidence="5 9" id="KW-1133">Transmembrane helix</keyword>
<feature type="compositionally biased region" description="Basic and acidic residues" evidence="8">
    <location>
        <begin position="471"/>
        <end position="502"/>
    </location>
</feature>
<feature type="transmembrane region" description="Helical" evidence="9">
    <location>
        <begin position="364"/>
        <end position="388"/>
    </location>
</feature>
<dbReference type="Gene3D" id="1.20.1720.10">
    <property type="entry name" value="Multidrug resistance protein D"/>
    <property type="match status" value="1"/>
</dbReference>
<feature type="transmembrane region" description="Helical" evidence="9">
    <location>
        <begin position="238"/>
        <end position="256"/>
    </location>
</feature>
<evidence type="ECO:0000313" key="12">
    <source>
        <dbReference type="Proteomes" id="UP000308697"/>
    </source>
</evidence>
<keyword evidence="2" id="KW-0813">Transport</keyword>
<dbReference type="InterPro" id="IPR011701">
    <property type="entry name" value="MFS"/>
</dbReference>
<dbReference type="Proteomes" id="UP000308697">
    <property type="component" value="Unassembled WGS sequence"/>
</dbReference>
<evidence type="ECO:0000256" key="2">
    <source>
        <dbReference type="ARBA" id="ARBA00022448"/>
    </source>
</evidence>
<feature type="transmembrane region" description="Helical" evidence="9">
    <location>
        <begin position="207"/>
        <end position="226"/>
    </location>
</feature>
<evidence type="ECO:0000256" key="6">
    <source>
        <dbReference type="ARBA" id="ARBA00023136"/>
    </source>
</evidence>
<dbReference type="GO" id="GO:0022857">
    <property type="term" value="F:transmembrane transporter activity"/>
    <property type="evidence" value="ECO:0007669"/>
    <property type="project" value="InterPro"/>
</dbReference>
<dbReference type="PANTHER" id="PTHR42718:SF46">
    <property type="entry name" value="BLR6921 PROTEIN"/>
    <property type="match status" value="1"/>
</dbReference>
<evidence type="ECO:0000256" key="4">
    <source>
        <dbReference type="ARBA" id="ARBA00022692"/>
    </source>
</evidence>
<dbReference type="InterPro" id="IPR020846">
    <property type="entry name" value="MFS_dom"/>
</dbReference>
<feature type="transmembrane region" description="Helical" evidence="9">
    <location>
        <begin position="111"/>
        <end position="134"/>
    </location>
</feature>
<feature type="transmembrane region" description="Helical" evidence="9">
    <location>
        <begin position="277"/>
        <end position="299"/>
    </location>
</feature>
<dbReference type="InterPro" id="IPR036259">
    <property type="entry name" value="MFS_trans_sf"/>
</dbReference>
<dbReference type="InterPro" id="IPR005829">
    <property type="entry name" value="Sugar_transporter_CS"/>
</dbReference>
<organism evidence="11 12">
    <name type="scientific">Streptomyces piniterrae</name>
    <dbReference type="NCBI Taxonomy" id="2571125"/>
    <lineage>
        <taxon>Bacteria</taxon>
        <taxon>Bacillati</taxon>
        <taxon>Actinomycetota</taxon>
        <taxon>Actinomycetes</taxon>
        <taxon>Kitasatosporales</taxon>
        <taxon>Streptomycetaceae</taxon>
        <taxon>Streptomyces</taxon>
    </lineage>
</organism>
<evidence type="ECO:0000256" key="1">
    <source>
        <dbReference type="ARBA" id="ARBA00004651"/>
    </source>
</evidence>
<reference evidence="11 12" key="1">
    <citation type="submission" date="2019-04" db="EMBL/GenBank/DDBJ databases">
        <title>Streptomyces piniterrae sp. nov., a heliquinomycin-producing actinomycete isolated from rhizosphere soil of Pinus yunnanensis.</title>
        <authorList>
            <person name="Zhuang X."/>
            <person name="Zhao J."/>
        </authorList>
    </citation>
    <scope>NUCLEOTIDE SEQUENCE [LARGE SCALE GENOMIC DNA]</scope>
    <source>
        <strain evidence="12">jys28</strain>
    </source>
</reference>
<dbReference type="Pfam" id="PF07690">
    <property type="entry name" value="MFS_1"/>
    <property type="match status" value="1"/>
</dbReference>
<feature type="transmembrane region" description="Helical" evidence="9">
    <location>
        <begin position="445"/>
        <end position="465"/>
    </location>
</feature>
<protein>
    <submittedName>
        <fullName evidence="11">MFS transporter</fullName>
    </submittedName>
</protein>
<feature type="transmembrane region" description="Helical" evidence="9">
    <location>
        <begin position="400"/>
        <end position="425"/>
    </location>
</feature>
<evidence type="ECO:0000259" key="10">
    <source>
        <dbReference type="PROSITE" id="PS50850"/>
    </source>
</evidence>
<evidence type="ECO:0000256" key="8">
    <source>
        <dbReference type="SAM" id="MobiDB-lite"/>
    </source>
</evidence>
<dbReference type="RefSeq" id="WP_136738932.1">
    <property type="nucleotide sequence ID" value="NZ_SUMB01000002.1"/>
</dbReference>
<dbReference type="AlphaFoldDB" id="A0A4U0P3S4"/>
<evidence type="ECO:0000256" key="5">
    <source>
        <dbReference type="ARBA" id="ARBA00022989"/>
    </source>
</evidence>
<sequence>MTSSAPLSASTPTWNAKLWGVLLTVSLVIGLDALDVSMVGVALPSIQADLGLSTSALQWIVSGYVLSYGGLLLLGGRAADLLGRRRVFLTAVAVFAAASVLGGLVDDGALLIATRILKGMAAAFTAPAALSIITTTFAEGPARNKALGVFSVFGASGYSAGLVLSGLLTQVGWRWTFFLPVPVAVIAWIAANRLLPKDGPRSSGGYDIPGAITSVGAMLLLVYTVVEAPEAGWAAPNTLIQFAIAAVLLVAFVVIERRSAHPLVRLGILRSGSLARANLGISVFFGGYIGFQFVVMLYFQSVLHWSALQTALGFLPAAVIVAFGSPRMDPLIERVGTSRTIAGGVIAHLIAYVLFLVIDRDAPYAVGVLPSMILLGIGFTLAFASFNIQATAGIPDHEQGLAGGLLNTSTQVGGAIGLAIVTAVLTAGGEGKTGSDALLAGFTPALLTITVLSAIGLLIGLSGVLGRRKIDKPESESTAKVDDKRENESAAKPEGESGKPADEPELALVD</sequence>
<gene>
    <name evidence="11" type="ORF">FCH28_07745</name>
</gene>
<dbReference type="Gene3D" id="1.20.1250.20">
    <property type="entry name" value="MFS general substrate transporter like domains"/>
    <property type="match status" value="1"/>
</dbReference>
<feature type="transmembrane region" description="Helical" evidence="9">
    <location>
        <begin position="305"/>
        <end position="324"/>
    </location>
</feature>
<accession>A0A4U0P3S4</accession>
<comment type="subcellular location">
    <subcellularLocation>
        <location evidence="1">Cell membrane</location>
        <topology evidence="1">Multi-pass membrane protein</topology>
    </subcellularLocation>
</comment>
<dbReference type="CDD" id="cd17321">
    <property type="entry name" value="MFS_MMR_MDR_like"/>
    <property type="match status" value="1"/>
</dbReference>
<proteinExistence type="predicted"/>
<keyword evidence="7" id="KW-0046">Antibiotic resistance</keyword>
<keyword evidence="6 9" id="KW-0472">Membrane</keyword>
<feature type="transmembrane region" description="Helical" evidence="9">
    <location>
        <begin position="87"/>
        <end position="105"/>
    </location>
</feature>
<feature type="domain" description="Major facilitator superfamily (MFS) profile" evidence="10">
    <location>
        <begin position="21"/>
        <end position="468"/>
    </location>
</feature>
<dbReference type="OrthoDB" id="7375466at2"/>
<feature type="transmembrane region" description="Helical" evidence="9">
    <location>
        <begin position="146"/>
        <end position="169"/>
    </location>
</feature>
<dbReference type="PROSITE" id="PS50850">
    <property type="entry name" value="MFS"/>
    <property type="match status" value="1"/>
</dbReference>